<feature type="region of interest" description="Disordered" evidence="2">
    <location>
        <begin position="183"/>
        <end position="275"/>
    </location>
</feature>
<organism evidence="3 4">
    <name type="scientific">Aureobasidium melanogenum</name>
    <name type="common">Aureobasidium pullulans var. melanogenum</name>
    <dbReference type="NCBI Taxonomy" id="46634"/>
    <lineage>
        <taxon>Eukaryota</taxon>
        <taxon>Fungi</taxon>
        <taxon>Dikarya</taxon>
        <taxon>Ascomycota</taxon>
        <taxon>Pezizomycotina</taxon>
        <taxon>Dothideomycetes</taxon>
        <taxon>Dothideomycetidae</taxon>
        <taxon>Dothideales</taxon>
        <taxon>Saccotheciaceae</taxon>
        <taxon>Aureobasidium</taxon>
    </lineage>
</organism>
<feature type="region of interest" description="Disordered" evidence="2">
    <location>
        <begin position="848"/>
        <end position="867"/>
    </location>
</feature>
<dbReference type="OrthoDB" id="3932329at2759"/>
<dbReference type="Gene3D" id="1.20.120.20">
    <property type="entry name" value="Apolipoprotein"/>
    <property type="match status" value="1"/>
</dbReference>
<dbReference type="AlphaFoldDB" id="A0A9P8DY18"/>
<name>A0A9P8DY18_AURME</name>
<feature type="non-terminal residue" evidence="3">
    <location>
        <position position="1"/>
    </location>
</feature>
<feature type="compositionally biased region" description="Low complexity" evidence="2">
    <location>
        <begin position="259"/>
        <end position="268"/>
    </location>
</feature>
<proteinExistence type="predicted"/>
<reference evidence="3" key="1">
    <citation type="journal article" date="2021" name="J Fungi (Basel)">
        <title>Virulence traits and population genomics of the black yeast Aureobasidium melanogenum.</title>
        <authorList>
            <person name="Cernosa A."/>
            <person name="Sun X."/>
            <person name="Gostincar C."/>
            <person name="Fang C."/>
            <person name="Gunde-Cimerman N."/>
            <person name="Song Z."/>
        </authorList>
    </citation>
    <scope>NUCLEOTIDE SEQUENCE</scope>
    <source>
        <strain evidence="3">EXF-9911</strain>
    </source>
</reference>
<feature type="compositionally biased region" description="Polar residues" evidence="2">
    <location>
        <begin position="248"/>
        <end position="258"/>
    </location>
</feature>
<evidence type="ECO:0000313" key="3">
    <source>
        <dbReference type="EMBL" id="KAG9663729.1"/>
    </source>
</evidence>
<feature type="coiled-coil region" evidence="1">
    <location>
        <begin position="416"/>
        <end position="506"/>
    </location>
</feature>
<accession>A0A9P8DY18</accession>
<evidence type="ECO:0000313" key="4">
    <source>
        <dbReference type="Proteomes" id="UP000779574"/>
    </source>
</evidence>
<dbReference type="Proteomes" id="UP000779574">
    <property type="component" value="Unassembled WGS sequence"/>
</dbReference>
<feature type="compositionally biased region" description="Polar residues" evidence="2">
    <location>
        <begin position="220"/>
        <end position="234"/>
    </location>
</feature>
<sequence>MPKGKRSARASWLFRNKPAVASASDTFGRFNISINHDESKAEGSIVIQHAVHLEGFSSEQTLGLVLRPESIVSCELYLDNQNHRLPPEVLNLIPTNRSDIWSLLLTMRTPGTVICPTAPLPLSFVSTSFGQQFAAFSHLCQTTQLRIYLGRDQLQSEHRVRLERFASAIAQRRLRANPIDLRSLGGGGGKQETTWGYIHPPPVDEQQAGFGASKKRSRVDSNSQQQSEEPSTKIQKFFWDMVPPGSPTEVNTPSSRHVTPTPTTANTPDAKLMPPLASPTTYRGAGDETCQSMTDNARYNEERKPGSRACTPLPAYPAGLENTYTPSPALEKTSSPAWGSSIEMKPTFFPRPADNYSALPPELTKVLGGMLQQMLPNIIESAFSSILAPLLDARLEALVTHKMETLVQEKLPQLTHQALQQNMDKFIDDLEDEHKRAEVEIGETVEEAKTELNEARDRGVDDIETWAQERFEDFEDEVVGITKSAVEELEDKKNDLIERLDRRFQSQYDFQLRLPFSATLLGHSSQTEAMTRQIYCHICGGPFLGDDDSWLGEVILLSTGHRTQDGIDIDVFWPCRLDQNGFCLAEHSSEQANRVLLRLDAEYDNDHCTFVLSKWDETVKTSFPFGPSGGHFMGGSLLIPVHKACLQLADHFILIASISTSDATETTSDRITSELQLWEVLCRRLDKFGDFGVAKEPHQFYVSPTVHSGMPWQQEPEPGDSDEFVWAHNLLMANPLNISNVTQPILENLKAIPDTEPPSHEVQDRMCELLVRPKKFPWLCNLDAGYIRDKQTLGCWDWESLIRSLSQPDIYMPSHESLQIPLSLRNRRRIWRILEEARVDDLPTRSVALPRHKSPTTSETPRPHPVLCLNPPSPLPEEQKPVFRERLPPRIVERDGVRLRFPPREPAIVGFGIVPVPDFLPRAPP</sequence>
<reference evidence="3" key="2">
    <citation type="submission" date="2021-08" db="EMBL/GenBank/DDBJ databases">
        <authorList>
            <person name="Gostincar C."/>
            <person name="Sun X."/>
            <person name="Song Z."/>
            <person name="Gunde-Cimerman N."/>
        </authorList>
    </citation>
    <scope>NUCLEOTIDE SEQUENCE</scope>
    <source>
        <strain evidence="3">EXF-9911</strain>
    </source>
</reference>
<evidence type="ECO:0000256" key="1">
    <source>
        <dbReference type="SAM" id="Coils"/>
    </source>
</evidence>
<evidence type="ECO:0000256" key="2">
    <source>
        <dbReference type="SAM" id="MobiDB-lite"/>
    </source>
</evidence>
<keyword evidence="1" id="KW-0175">Coiled coil</keyword>
<gene>
    <name evidence="3" type="ORF">KCU76_g18825</name>
</gene>
<comment type="caution">
    <text evidence="3">The sequence shown here is derived from an EMBL/GenBank/DDBJ whole genome shotgun (WGS) entry which is preliminary data.</text>
</comment>
<dbReference type="EMBL" id="JAHFXF010001741">
    <property type="protein sequence ID" value="KAG9663729.1"/>
    <property type="molecule type" value="Genomic_DNA"/>
</dbReference>
<protein>
    <submittedName>
        <fullName evidence="3">Uncharacterized protein</fullName>
    </submittedName>
</protein>